<gene>
    <name evidence="1" type="ORF">SR933_15825</name>
</gene>
<protein>
    <submittedName>
        <fullName evidence="1">Uncharacterized protein</fullName>
    </submittedName>
</protein>
<proteinExistence type="predicted"/>
<evidence type="ECO:0000313" key="1">
    <source>
        <dbReference type="EMBL" id="WPU46698.1"/>
    </source>
</evidence>
<dbReference type="GeneID" id="91011650"/>
<dbReference type="Proteomes" id="UP001322512">
    <property type="component" value="Chromosome"/>
</dbReference>
<name>A0ABZ0T506_HALED</name>
<accession>A0ABZ0T506</accession>
<dbReference type="RefSeq" id="WP_049786256.1">
    <property type="nucleotide sequence ID" value="NC_014532.2"/>
</dbReference>
<keyword evidence="2" id="KW-1185">Reference proteome</keyword>
<dbReference type="EMBL" id="CP139472">
    <property type="protein sequence ID" value="WPU46698.1"/>
    <property type="molecule type" value="Genomic_DNA"/>
</dbReference>
<organism evidence="1 2">
    <name type="scientific">Halomonas elongata (strain ATCC 33173 / DSM 2581 / NBRC 15536 / NCIMB 2198 / 1H9)</name>
    <dbReference type="NCBI Taxonomy" id="768066"/>
    <lineage>
        <taxon>Bacteria</taxon>
        <taxon>Pseudomonadati</taxon>
        <taxon>Pseudomonadota</taxon>
        <taxon>Gammaproteobacteria</taxon>
        <taxon>Oceanospirillales</taxon>
        <taxon>Halomonadaceae</taxon>
        <taxon>Halomonas</taxon>
    </lineage>
</organism>
<sequence>MSVQITLRNTHQLTLDDLVGLVPTSPAAVELAELRARPLPCTVESFTALDSMAEGTALVPREITAETGHKAGMIGDFHETITLECLPCEGEGCESCHGPGQHRCHIPVSWSTIKAIHRKVVEIAEGCQ</sequence>
<evidence type="ECO:0000313" key="2">
    <source>
        <dbReference type="Proteomes" id="UP001322512"/>
    </source>
</evidence>
<reference evidence="1 2" key="1">
    <citation type="submission" date="2023-11" db="EMBL/GenBank/DDBJ databases">
        <title>MicrobeMod: A computational toolkit for identifying prokaryotic methylation and restriction-modification with nanopore sequencing.</title>
        <authorList>
            <person name="Crits-Christoph A."/>
            <person name="Kang S.C."/>
            <person name="Lee H."/>
            <person name="Ostrov N."/>
        </authorList>
    </citation>
    <scope>NUCLEOTIDE SEQUENCE [LARGE SCALE GENOMIC DNA]</scope>
    <source>
        <strain evidence="1 2">ATCC 33173</strain>
    </source>
</reference>